<dbReference type="Proteomes" id="UP001194468">
    <property type="component" value="Unassembled WGS sequence"/>
</dbReference>
<evidence type="ECO:0000313" key="2">
    <source>
        <dbReference type="Proteomes" id="UP001194468"/>
    </source>
</evidence>
<proteinExistence type="predicted"/>
<dbReference type="AlphaFoldDB" id="A0AAD4BZP5"/>
<keyword evidence="2" id="KW-1185">Reference proteome</keyword>
<accession>A0AAD4BZP5</accession>
<evidence type="ECO:0000313" key="1">
    <source>
        <dbReference type="EMBL" id="KAF8443334.1"/>
    </source>
</evidence>
<reference evidence="1" key="2">
    <citation type="journal article" date="2020" name="Nat. Commun.">
        <title>Large-scale genome sequencing of mycorrhizal fungi provides insights into the early evolution of symbiotic traits.</title>
        <authorList>
            <person name="Miyauchi S."/>
            <person name="Kiss E."/>
            <person name="Kuo A."/>
            <person name="Drula E."/>
            <person name="Kohler A."/>
            <person name="Sanchez-Garcia M."/>
            <person name="Morin E."/>
            <person name="Andreopoulos B."/>
            <person name="Barry K.W."/>
            <person name="Bonito G."/>
            <person name="Buee M."/>
            <person name="Carver A."/>
            <person name="Chen C."/>
            <person name="Cichocki N."/>
            <person name="Clum A."/>
            <person name="Culley D."/>
            <person name="Crous P.W."/>
            <person name="Fauchery L."/>
            <person name="Girlanda M."/>
            <person name="Hayes R.D."/>
            <person name="Keri Z."/>
            <person name="LaButti K."/>
            <person name="Lipzen A."/>
            <person name="Lombard V."/>
            <person name="Magnuson J."/>
            <person name="Maillard F."/>
            <person name="Murat C."/>
            <person name="Nolan M."/>
            <person name="Ohm R.A."/>
            <person name="Pangilinan J."/>
            <person name="Pereira M.F."/>
            <person name="Perotto S."/>
            <person name="Peter M."/>
            <person name="Pfister S."/>
            <person name="Riley R."/>
            <person name="Sitrit Y."/>
            <person name="Stielow J.B."/>
            <person name="Szollosi G."/>
            <person name="Zifcakova L."/>
            <person name="Stursova M."/>
            <person name="Spatafora J.W."/>
            <person name="Tedersoo L."/>
            <person name="Vaario L.M."/>
            <person name="Yamada A."/>
            <person name="Yan M."/>
            <person name="Wang P."/>
            <person name="Xu J."/>
            <person name="Bruns T."/>
            <person name="Baldrian P."/>
            <person name="Vilgalys R."/>
            <person name="Dunand C."/>
            <person name="Henrissat B."/>
            <person name="Grigoriev I.V."/>
            <person name="Hibbett D."/>
            <person name="Nagy L.G."/>
            <person name="Martin F.M."/>
        </authorList>
    </citation>
    <scope>NUCLEOTIDE SEQUENCE</scope>
    <source>
        <strain evidence="1">BED1</strain>
    </source>
</reference>
<sequence>MGCNWLVGATIDLSRLTCAVPTLTTMSGLENGKYLIVFAAASAPPPMPVGANESGAISPVIVGGRDNVWTVFQLPNGNYTLILEQTGPRWLSQPGEDGVFVGLMPLPGEWRINGLGDNTYSIEVPSPYWPTRAWYLDSPVPGTKVLLRVSDFPAKWNFIRVDD</sequence>
<name>A0AAD4BZP5_BOLED</name>
<organism evidence="1 2">
    <name type="scientific">Boletus edulis BED1</name>
    <dbReference type="NCBI Taxonomy" id="1328754"/>
    <lineage>
        <taxon>Eukaryota</taxon>
        <taxon>Fungi</taxon>
        <taxon>Dikarya</taxon>
        <taxon>Basidiomycota</taxon>
        <taxon>Agaricomycotina</taxon>
        <taxon>Agaricomycetes</taxon>
        <taxon>Agaricomycetidae</taxon>
        <taxon>Boletales</taxon>
        <taxon>Boletineae</taxon>
        <taxon>Boletaceae</taxon>
        <taxon>Boletoideae</taxon>
        <taxon>Boletus</taxon>
    </lineage>
</organism>
<reference evidence="1" key="1">
    <citation type="submission" date="2019-10" db="EMBL/GenBank/DDBJ databases">
        <authorList>
            <consortium name="DOE Joint Genome Institute"/>
            <person name="Kuo A."/>
            <person name="Miyauchi S."/>
            <person name="Kiss E."/>
            <person name="Drula E."/>
            <person name="Kohler A."/>
            <person name="Sanchez-Garcia M."/>
            <person name="Andreopoulos B."/>
            <person name="Barry K.W."/>
            <person name="Bonito G."/>
            <person name="Buee M."/>
            <person name="Carver A."/>
            <person name="Chen C."/>
            <person name="Cichocki N."/>
            <person name="Clum A."/>
            <person name="Culley D."/>
            <person name="Crous P.W."/>
            <person name="Fauchery L."/>
            <person name="Girlanda M."/>
            <person name="Hayes R."/>
            <person name="Keri Z."/>
            <person name="LaButti K."/>
            <person name="Lipzen A."/>
            <person name="Lombard V."/>
            <person name="Magnuson J."/>
            <person name="Maillard F."/>
            <person name="Morin E."/>
            <person name="Murat C."/>
            <person name="Nolan M."/>
            <person name="Ohm R."/>
            <person name="Pangilinan J."/>
            <person name="Pereira M."/>
            <person name="Perotto S."/>
            <person name="Peter M."/>
            <person name="Riley R."/>
            <person name="Sitrit Y."/>
            <person name="Stielow B."/>
            <person name="Szollosi G."/>
            <person name="Zifcakova L."/>
            <person name="Stursova M."/>
            <person name="Spatafora J.W."/>
            <person name="Tedersoo L."/>
            <person name="Vaario L.-M."/>
            <person name="Yamada A."/>
            <person name="Yan M."/>
            <person name="Wang P."/>
            <person name="Xu J."/>
            <person name="Bruns T."/>
            <person name="Baldrian P."/>
            <person name="Vilgalys R."/>
            <person name="Henrissat B."/>
            <person name="Grigoriev I.V."/>
            <person name="Hibbett D."/>
            <person name="Nagy L.G."/>
            <person name="Martin F.M."/>
        </authorList>
    </citation>
    <scope>NUCLEOTIDE SEQUENCE</scope>
    <source>
        <strain evidence="1">BED1</strain>
    </source>
</reference>
<gene>
    <name evidence="1" type="ORF">L210DRAFT_3629747</name>
</gene>
<protein>
    <submittedName>
        <fullName evidence="1">Uncharacterized protein</fullName>
    </submittedName>
</protein>
<comment type="caution">
    <text evidence="1">The sequence shown here is derived from an EMBL/GenBank/DDBJ whole genome shotgun (WGS) entry which is preliminary data.</text>
</comment>
<dbReference type="EMBL" id="WHUW01000008">
    <property type="protein sequence ID" value="KAF8443334.1"/>
    <property type="molecule type" value="Genomic_DNA"/>
</dbReference>